<sequence>MFRLAAVLLLFASLSDGRAAVFEPERTWKRQSSSQITTVDLSTNLGTPLHLASGFIYGIPDTPNQIPDHFYTEMGFNYARAGGAQVLSPGRGWIFGQYPGRFASVLSNYRTTRKYGAEFIFLLHDLWGADGTQGSSASYPGDNGNWTDFDNYLTQLISDIRANNMTPGLKMDIWNEPDLTLFWNRPQTQWLAMWDRTYNRFRSELPSVPLFGPTLAGAPSTSNTWWTNFFQQVASSKTIPDAYVWHLEGSTTDVNDDLQTNIPILNQLLSRFGLPQKQIIINEYGVFAEQNPAGAAWWIARLERYNAPGLRGNWLSTTQLHDFLASLLGKANVNDATGTGYWPNGEWQVYKYYNTNMTGHRVSSSGSADRLADSYGVVGSDRVRILVGNRQRTGTWQLTINNLASVGLPQSGTLPVNTFQFSFTGGHFGQVGDPTDLGWVDHAYSGNSVSFPIFQTDTQTTWAFEFEI</sequence>
<keyword evidence="2" id="KW-0378">Hydrolase</keyword>
<evidence type="ECO:0000313" key="3">
    <source>
        <dbReference type="Proteomes" id="UP000217790"/>
    </source>
</evidence>
<dbReference type="STRING" id="47427.A0A2H3D1C8"/>
<evidence type="ECO:0000313" key="2">
    <source>
        <dbReference type="EMBL" id="PBK82827.1"/>
    </source>
</evidence>
<reference evidence="3" key="1">
    <citation type="journal article" date="2017" name="Nat. Ecol. Evol.">
        <title>Genome expansion and lineage-specific genetic innovations in the forest pathogenic fungi Armillaria.</title>
        <authorList>
            <person name="Sipos G."/>
            <person name="Prasanna A.N."/>
            <person name="Walter M.C."/>
            <person name="O'Connor E."/>
            <person name="Balint B."/>
            <person name="Krizsan K."/>
            <person name="Kiss B."/>
            <person name="Hess J."/>
            <person name="Varga T."/>
            <person name="Slot J."/>
            <person name="Riley R."/>
            <person name="Boka B."/>
            <person name="Rigling D."/>
            <person name="Barry K."/>
            <person name="Lee J."/>
            <person name="Mihaltcheva S."/>
            <person name="LaButti K."/>
            <person name="Lipzen A."/>
            <person name="Waldron R."/>
            <person name="Moloney N.M."/>
            <person name="Sperisen C."/>
            <person name="Kredics L."/>
            <person name="Vagvoelgyi C."/>
            <person name="Patrignani A."/>
            <person name="Fitzpatrick D."/>
            <person name="Nagy I."/>
            <person name="Doyle S."/>
            <person name="Anderson J.B."/>
            <person name="Grigoriev I.V."/>
            <person name="Gueldener U."/>
            <person name="Muensterkoetter M."/>
            <person name="Nagy L.G."/>
        </authorList>
    </citation>
    <scope>NUCLEOTIDE SEQUENCE [LARGE SCALE GENOMIC DNA]</scope>
    <source>
        <strain evidence="3">Ar21-2</strain>
    </source>
</reference>
<accession>A0A2H3D1C8</accession>
<evidence type="ECO:0000256" key="1">
    <source>
        <dbReference type="SAM" id="SignalP"/>
    </source>
</evidence>
<dbReference type="EMBL" id="KZ293712">
    <property type="protein sequence ID" value="PBK82827.1"/>
    <property type="molecule type" value="Genomic_DNA"/>
</dbReference>
<dbReference type="OMA" id="YNLNMTG"/>
<dbReference type="OrthoDB" id="3445803at2759"/>
<keyword evidence="3" id="KW-1185">Reference proteome</keyword>
<dbReference type="Gene3D" id="3.20.20.80">
    <property type="entry name" value="Glycosidases"/>
    <property type="match status" value="1"/>
</dbReference>
<proteinExistence type="predicted"/>
<dbReference type="InParanoid" id="A0A2H3D1C8"/>
<organism evidence="2 3">
    <name type="scientific">Armillaria gallica</name>
    <name type="common">Bulbous honey fungus</name>
    <name type="synonym">Armillaria bulbosa</name>
    <dbReference type="NCBI Taxonomy" id="47427"/>
    <lineage>
        <taxon>Eukaryota</taxon>
        <taxon>Fungi</taxon>
        <taxon>Dikarya</taxon>
        <taxon>Basidiomycota</taxon>
        <taxon>Agaricomycotina</taxon>
        <taxon>Agaricomycetes</taxon>
        <taxon>Agaricomycetidae</taxon>
        <taxon>Agaricales</taxon>
        <taxon>Marasmiineae</taxon>
        <taxon>Physalacriaceae</taxon>
        <taxon>Armillaria</taxon>
    </lineage>
</organism>
<feature type="chain" id="PRO_5013547518" evidence="1">
    <location>
        <begin position="20"/>
        <end position="468"/>
    </location>
</feature>
<dbReference type="AlphaFoldDB" id="A0A2H3D1C8"/>
<keyword evidence="1" id="KW-0732">Signal</keyword>
<feature type="signal peptide" evidence="1">
    <location>
        <begin position="1"/>
        <end position="19"/>
    </location>
</feature>
<dbReference type="GO" id="GO:0016787">
    <property type="term" value="F:hydrolase activity"/>
    <property type="evidence" value="ECO:0007669"/>
    <property type="project" value="UniProtKB-KW"/>
</dbReference>
<dbReference type="SUPFAM" id="SSF51445">
    <property type="entry name" value="(Trans)glycosidases"/>
    <property type="match status" value="1"/>
</dbReference>
<gene>
    <name evidence="2" type="ORF">ARMGADRAFT_686703</name>
</gene>
<dbReference type="Proteomes" id="UP000217790">
    <property type="component" value="Unassembled WGS sequence"/>
</dbReference>
<name>A0A2H3D1C8_ARMGA</name>
<protein>
    <submittedName>
        <fullName evidence="2">Glycoside hydrolase family 39 protein</fullName>
    </submittedName>
</protein>
<dbReference type="InterPro" id="IPR017853">
    <property type="entry name" value="GH"/>
</dbReference>